<evidence type="ECO:0000256" key="2">
    <source>
        <dbReference type="ARBA" id="ARBA00022737"/>
    </source>
</evidence>
<dbReference type="Proteomes" id="UP000887572">
    <property type="component" value="Unplaced"/>
</dbReference>
<dbReference type="AlphaFoldDB" id="A0A914IEW1"/>
<evidence type="ECO:0000256" key="6">
    <source>
        <dbReference type="SAM" id="MobiDB-lite"/>
    </source>
</evidence>
<evidence type="ECO:0000313" key="9">
    <source>
        <dbReference type="WBParaSite" id="Gr19_v10_g9587.t1"/>
    </source>
</evidence>
<feature type="domain" description="C3H1-type" evidence="7">
    <location>
        <begin position="117"/>
        <end position="145"/>
    </location>
</feature>
<accession>A0A914IEW1</accession>
<keyword evidence="1 5" id="KW-0479">Metal-binding</keyword>
<dbReference type="WBParaSite" id="Gr19_v10_g9587.t1">
    <property type="protein sequence ID" value="Gr19_v10_g9587.t1"/>
    <property type="gene ID" value="Gr19_v10_g9587"/>
</dbReference>
<evidence type="ECO:0000256" key="1">
    <source>
        <dbReference type="ARBA" id="ARBA00022723"/>
    </source>
</evidence>
<protein>
    <submittedName>
        <fullName evidence="9">C3H1-type domain-containing protein</fullName>
    </submittedName>
</protein>
<keyword evidence="8" id="KW-1185">Reference proteome</keyword>
<dbReference type="Gene3D" id="4.10.1000.10">
    <property type="entry name" value="Zinc finger, CCCH-type"/>
    <property type="match status" value="2"/>
</dbReference>
<dbReference type="PANTHER" id="PTHR12547:SF185">
    <property type="entry name" value="C3H1-TYPE DOMAIN-CONTAINING PROTEIN"/>
    <property type="match status" value="1"/>
</dbReference>
<reference evidence="9" key="1">
    <citation type="submission" date="2022-11" db="UniProtKB">
        <authorList>
            <consortium name="WormBaseParasite"/>
        </authorList>
    </citation>
    <scope>IDENTIFICATION</scope>
</reference>
<evidence type="ECO:0000256" key="5">
    <source>
        <dbReference type="PROSITE-ProRule" id="PRU00723"/>
    </source>
</evidence>
<dbReference type="FunFam" id="4.10.1000.10:FF:000001">
    <property type="entry name" value="zinc finger CCCH domain-containing protein 15-like"/>
    <property type="match status" value="1"/>
</dbReference>
<name>A0A914IEW1_GLORO</name>
<dbReference type="InterPro" id="IPR045877">
    <property type="entry name" value="ZFP36-like"/>
</dbReference>
<feature type="region of interest" description="Disordered" evidence="6">
    <location>
        <begin position="34"/>
        <end position="77"/>
    </location>
</feature>
<sequence length="516" mass="57705">MCLSSTNGFEVLRMPKHLARFLNIENQRLMPRSYFNSPPIPTPPTLASNSSNPSNNNSMVGSVLQQQQQQQQQQKNPKLYKTELCRSWMEHGRCNYGERCQYAHGEKEKRPVPRHPKYKTEACQSYHKTGYCPYGPRCHFIHNENPSQLNALIEQNEKALRMVQELATLPINGSAAEIPRRSLMVVSSSSASLGNSPFGSMLQKNNSVHAFNSFHSHFLGKAQSNNALQHQQENCANFFPFNVQHKGHHHQLPVGLNLLGSNYPQYQQQETTFYSNHQCSPEKQHRHQQNQRLSSSSYESSYETYSGISSKHQRPAEIFRHGMTSPQLNHHYQISMGHPTSDSLSPFGKEQQHGHNNGDEWCMATKAQEICTSKGFAANNDLDPQQLLANLCSSDDEYSRSSLISSTADSGTESPPMAFDDDTLTKSNVGTKKLIGLQMIGHTLLPDTEDEAQHRRSSDGDTVKVNAVVNNYSTASSSLASLLSSSSSSHAQHKSPVAPNASKIRLPVFERLSLNQ</sequence>
<dbReference type="InterPro" id="IPR000571">
    <property type="entry name" value="Znf_CCCH"/>
</dbReference>
<feature type="zinc finger region" description="C3H1-type" evidence="5">
    <location>
        <begin position="117"/>
        <end position="145"/>
    </location>
</feature>
<dbReference type="InterPro" id="IPR036855">
    <property type="entry name" value="Znf_CCCH_sf"/>
</dbReference>
<feature type="domain" description="C3H1-type" evidence="7">
    <location>
        <begin position="79"/>
        <end position="107"/>
    </location>
</feature>
<evidence type="ECO:0000259" key="7">
    <source>
        <dbReference type="PROSITE" id="PS50103"/>
    </source>
</evidence>
<proteinExistence type="predicted"/>
<dbReference type="SUPFAM" id="SSF90229">
    <property type="entry name" value="CCCH zinc finger"/>
    <property type="match status" value="2"/>
</dbReference>
<dbReference type="FunFam" id="4.10.1000.10:FF:000002">
    <property type="entry name" value="Zinc finger protein 36, C3H1 type-like 1"/>
    <property type="match status" value="1"/>
</dbReference>
<feature type="region of interest" description="Disordered" evidence="6">
    <location>
        <begin position="403"/>
        <end position="424"/>
    </location>
</feature>
<dbReference type="Pfam" id="PF00642">
    <property type="entry name" value="zf-CCCH"/>
    <property type="match status" value="2"/>
</dbReference>
<dbReference type="GO" id="GO:0005829">
    <property type="term" value="C:cytosol"/>
    <property type="evidence" value="ECO:0007669"/>
    <property type="project" value="TreeGrafter"/>
</dbReference>
<evidence type="ECO:0000313" key="8">
    <source>
        <dbReference type="Proteomes" id="UP000887572"/>
    </source>
</evidence>
<dbReference type="GO" id="GO:0008270">
    <property type="term" value="F:zinc ion binding"/>
    <property type="evidence" value="ECO:0007669"/>
    <property type="project" value="UniProtKB-KW"/>
</dbReference>
<feature type="compositionally biased region" description="Polar residues" evidence="6">
    <location>
        <begin position="403"/>
        <end position="413"/>
    </location>
</feature>
<keyword evidence="4 5" id="KW-0862">Zinc</keyword>
<dbReference type="PROSITE" id="PS50103">
    <property type="entry name" value="ZF_C3H1"/>
    <property type="match status" value="2"/>
</dbReference>
<keyword evidence="3 5" id="KW-0863">Zinc-finger</keyword>
<feature type="zinc finger region" description="C3H1-type" evidence="5">
    <location>
        <begin position="79"/>
        <end position="107"/>
    </location>
</feature>
<feature type="compositionally biased region" description="Low complexity" evidence="6">
    <location>
        <begin position="48"/>
        <end position="58"/>
    </location>
</feature>
<feature type="region of interest" description="Disordered" evidence="6">
    <location>
        <begin position="275"/>
        <end position="299"/>
    </location>
</feature>
<dbReference type="SMART" id="SM00356">
    <property type="entry name" value="ZnF_C3H1"/>
    <property type="match status" value="2"/>
</dbReference>
<organism evidence="8 9">
    <name type="scientific">Globodera rostochiensis</name>
    <name type="common">Golden nematode worm</name>
    <name type="synonym">Heterodera rostochiensis</name>
    <dbReference type="NCBI Taxonomy" id="31243"/>
    <lineage>
        <taxon>Eukaryota</taxon>
        <taxon>Metazoa</taxon>
        <taxon>Ecdysozoa</taxon>
        <taxon>Nematoda</taxon>
        <taxon>Chromadorea</taxon>
        <taxon>Rhabditida</taxon>
        <taxon>Tylenchina</taxon>
        <taxon>Tylenchomorpha</taxon>
        <taxon>Tylenchoidea</taxon>
        <taxon>Heteroderidae</taxon>
        <taxon>Heteroderinae</taxon>
        <taxon>Globodera</taxon>
    </lineage>
</organism>
<dbReference type="GO" id="GO:0043186">
    <property type="term" value="C:P granule"/>
    <property type="evidence" value="ECO:0007669"/>
    <property type="project" value="UniProtKB-ARBA"/>
</dbReference>
<keyword evidence="2" id="KW-0677">Repeat</keyword>
<dbReference type="PANTHER" id="PTHR12547">
    <property type="entry name" value="CCCH ZINC FINGER/TIS11-RELATED"/>
    <property type="match status" value="1"/>
</dbReference>
<feature type="compositionally biased region" description="Low complexity" evidence="6">
    <location>
        <begin position="65"/>
        <end position="74"/>
    </location>
</feature>
<evidence type="ECO:0000256" key="4">
    <source>
        <dbReference type="ARBA" id="ARBA00022833"/>
    </source>
</evidence>
<evidence type="ECO:0000256" key="3">
    <source>
        <dbReference type="ARBA" id="ARBA00022771"/>
    </source>
</evidence>
<dbReference type="GO" id="GO:0003730">
    <property type="term" value="F:mRNA 3'-UTR binding"/>
    <property type="evidence" value="ECO:0007669"/>
    <property type="project" value="TreeGrafter"/>
</dbReference>